<protein>
    <recommendedName>
        <fullName evidence="3">Sulfotransferase</fullName>
    </recommendedName>
</protein>
<evidence type="ECO:0000256" key="1">
    <source>
        <dbReference type="SAM" id="MobiDB-lite"/>
    </source>
</evidence>
<dbReference type="InterPro" id="IPR027417">
    <property type="entry name" value="P-loop_NTPase"/>
</dbReference>
<dbReference type="AlphaFoldDB" id="A0A7S3KVJ7"/>
<dbReference type="Gene3D" id="3.40.50.300">
    <property type="entry name" value="P-loop containing nucleotide triphosphate hydrolases"/>
    <property type="match status" value="1"/>
</dbReference>
<feature type="region of interest" description="Disordered" evidence="1">
    <location>
        <begin position="52"/>
        <end position="74"/>
    </location>
</feature>
<sequence>MQQSTVSAIIGFLTGAVFTHVVWSMWNDLQGQTVGGADLLKPAKGISLKSITTVPPSQLPRSPPPSPTLPPADAKIPVDGERLPLNFMHTPDAFVDTFESCETDTNCKVIFHHVYKTGGTTLEKTMANIWHQPHSNSCCNEQRMRNFFSNRDYYCGNKFSSHQVNATDFFRAVTACYPTEANLSSSRLVLLTTFREPNQMLLSQIHQMCNKNYFRRPQHIIDTCKACDYNNGTEVWDGMIQEVNDQLQGSWQVSRVFLGSLNTSVSLPADTTILTLESSDITAFFERYKPDLKLKQANRERLDVCEFRITSEMARKLRSAQFYYRQLVANIDYH</sequence>
<evidence type="ECO:0000313" key="2">
    <source>
        <dbReference type="EMBL" id="CAE0401760.1"/>
    </source>
</evidence>
<evidence type="ECO:0008006" key="3">
    <source>
        <dbReference type="Google" id="ProtNLM"/>
    </source>
</evidence>
<feature type="compositionally biased region" description="Pro residues" evidence="1">
    <location>
        <begin position="57"/>
        <end position="70"/>
    </location>
</feature>
<proteinExistence type="predicted"/>
<reference evidence="2" key="1">
    <citation type="submission" date="2021-01" db="EMBL/GenBank/DDBJ databases">
        <authorList>
            <person name="Corre E."/>
            <person name="Pelletier E."/>
            <person name="Niang G."/>
            <person name="Scheremetjew M."/>
            <person name="Finn R."/>
            <person name="Kale V."/>
            <person name="Holt S."/>
            <person name="Cochrane G."/>
            <person name="Meng A."/>
            <person name="Brown T."/>
            <person name="Cohen L."/>
        </authorList>
    </citation>
    <scope>NUCLEOTIDE SEQUENCE</scope>
    <source>
        <strain evidence="2">CCMP127</strain>
    </source>
</reference>
<accession>A0A7S3KVJ7</accession>
<organism evidence="2">
    <name type="scientific">Amphora coffeiformis</name>
    <dbReference type="NCBI Taxonomy" id="265554"/>
    <lineage>
        <taxon>Eukaryota</taxon>
        <taxon>Sar</taxon>
        <taxon>Stramenopiles</taxon>
        <taxon>Ochrophyta</taxon>
        <taxon>Bacillariophyta</taxon>
        <taxon>Bacillariophyceae</taxon>
        <taxon>Bacillariophycidae</taxon>
        <taxon>Thalassiophysales</taxon>
        <taxon>Catenulaceae</taxon>
        <taxon>Amphora</taxon>
    </lineage>
</organism>
<dbReference type="EMBL" id="HBIM01000149">
    <property type="protein sequence ID" value="CAE0401760.1"/>
    <property type="molecule type" value="Transcribed_RNA"/>
</dbReference>
<name>A0A7S3KVJ7_9STRA</name>
<gene>
    <name evidence="2" type="ORF">ACOF00016_LOCUS130</name>
</gene>